<dbReference type="SUPFAM" id="SSF110221">
    <property type="entry name" value="AbfB domain"/>
    <property type="match status" value="2"/>
</dbReference>
<sequence length="182" mass="21292">MKFNLLKRFLSISTLGLSVCGIVLTSSSSVYAQYKSLYGQVQSFRSYNFPDRYIRHRNLLGYIEPINNELGRKDASFKIVRGLANSKCSSFESVNFPGHFLRHENFRLQLSRMINQQLFREDATFCIKGGVFGDDQRWTFESLNFPGHYIRHKNFELWVERSDGSDLFAQDASFRIFNPLYR</sequence>
<dbReference type="GO" id="GO:0046556">
    <property type="term" value="F:alpha-L-arabinofuranosidase activity"/>
    <property type="evidence" value="ECO:0007669"/>
    <property type="project" value="InterPro"/>
</dbReference>
<dbReference type="AlphaFoldDB" id="A0A6H2BUW8"/>
<reference evidence="2 3" key="2">
    <citation type="submission" date="2020-04" db="EMBL/GenBank/DDBJ databases">
        <authorList>
            <person name="Fomenkov A."/>
            <person name="Anton B.P."/>
            <person name="Roberts R.J."/>
        </authorList>
    </citation>
    <scope>NUCLEOTIDE SEQUENCE [LARGE SCALE GENOMIC DNA]</scope>
    <source>
        <strain evidence="2 3">CCAP 1403/13f</strain>
    </source>
</reference>
<dbReference type="Pfam" id="PF05270">
    <property type="entry name" value="AbfB"/>
    <property type="match status" value="1"/>
</dbReference>
<dbReference type="Gene3D" id="2.80.10.50">
    <property type="match status" value="2"/>
</dbReference>
<dbReference type="RefSeq" id="WP_168694645.1">
    <property type="nucleotide sequence ID" value="NZ_CP051206.1"/>
</dbReference>
<dbReference type="Proteomes" id="UP000502433">
    <property type="component" value="Chromosome"/>
</dbReference>
<evidence type="ECO:0000313" key="2">
    <source>
        <dbReference type="EMBL" id="QJB42963.1"/>
    </source>
</evidence>
<dbReference type="GO" id="GO:0046373">
    <property type="term" value="P:L-arabinose metabolic process"/>
    <property type="evidence" value="ECO:0007669"/>
    <property type="project" value="InterPro"/>
</dbReference>
<dbReference type="CDD" id="cd23399">
    <property type="entry name" value="beta-trefoil_ABD_ABFB"/>
    <property type="match status" value="1"/>
</dbReference>
<feature type="domain" description="Alpha-L-arabinofuranosidase B arabinose-binding" evidence="1">
    <location>
        <begin position="43"/>
        <end position="176"/>
    </location>
</feature>
<name>A0A6H2BUW8_DOLFA</name>
<dbReference type="InterPro" id="IPR036195">
    <property type="entry name" value="AbfB_ABD_sf"/>
</dbReference>
<dbReference type="KEGG" id="dfs:HGD76_00605"/>
<reference evidence="2 3" key="1">
    <citation type="submission" date="2020-04" db="EMBL/GenBank/DDBJ databases">
        <title>Genome-Wide Identification of 5-Methylcytosine Sites in Bacterial Genomes By High-Throughput Sequencing of MspJI Restriction Fragments.</title>
        <authorList>
            <person name="Wu V."/>
        </authorList>
    </citation>
    <scope>NUCLEOTIDE SEQUENCE [LARGE SCALE GENOMIC DNA]</scope>
    <source>
        <strain evidence="2 3">CCAP 1403/13f</strain>
    </source>
</reference>
<proteinExistence type="predicted"/>
<gene>
    <name evidence="2" type="ORF">HGD76_00605</name>
</gene>
<dbReference type="EMBL" id="CP051206">
    <property type="protein sequence ID" value="QJB42963.1"/>
    <property type="molecule type" value="Genomic_DNA"/>
</dbReference>
<evidence type="ECO:0000313" key="3">
    <source>
        <dbReference type="Proteomes" id="UP000502433"/>
    </source>
</evidence>
<dbReference type="InterPro" id="IPR007934">
    <property type="entry name" value="AbfB_ABD"/>
</dbReference>
<accession>A0A6H2BUW8</accession>
<organism evidence="2 3">
    <name type="scientific">Dolichospermum flos-aquae CCAP 1403/13F</name>
    <dbReference type="NCBI Taxonomy" id="315271"/>
    <lineage>
        <taxon>Bacteria</taxon>
        <taxon>Bacillati</taxon>
        <taxon>Cyanobacteriota</taxon>
        <taxon>Cyanophyceae</taxon>
        <taxon>Nostocales</taxon>
        <taxon>Aphanizomenonaceae</taxon>
        <taxon>Dolichospermum</taxon>
    </lineage>
</organism>
<evidence type="ECO:0000259" key="1">
    <source>
        <dbReference type="Pfam" id="PF05270"/>
    </source>
</evidence>
<protein>
    <submittedName>
        <fullName evidence="2">Arabinofuranosidase</fullName>
    </submittedName>
</protein>